<protein>
    <submittedName>
        <fullName evidence="1">Uncharacterized protein</fullName>
    </submittedName>
</protein>
<dbReference type="EMBL" id="QRAL01000018">
    <property type="protein sequence ID" value="RSU55467.1"/>
    <property type="molecule type" value="Genomic_DNA"/>
</dbReference>
<dbReference type="Proteomes" id="UP000287401">
    <property type="component" value="Unassembled WGS sequence"/>
</dbReference>
<comment type="caution">
    <text evidence="1">The sequence shown here is derived from an EMBL/GenBank/DDBJ whole genome shotgun (WGS) entry which is preliminary data.</text>
</comment>
<organism evidence="1 2">
    <name type="scientific">Sphingobium yanoikuyae</name>
    <name type="common">Sphingomonas yanoikuyae</name>
    <dbReference type="NCBI Taxonomy" id="13690"/>
    <lineage>
        <taxon>Bacteria</taxon>
        <taxon>Pseudomonadati</taxon>
        <taxon>Pseudomonadota</taxon>
        <taxon>Alphaproteobacteria</taxon>
        <taxon>Sphingomonadales</taxon>
        <taxon>Sphingomonadaceae</taxon>
        <taxon>Sphingobium</taxon>
    </lineage>
</organism>
<accession>A0A430BS19</accession>
<sequence>MVFPLRLKVACYVQIFDMVQRKSDSTGLFDYHLRPQVKACFEAGCAFVMRNMCKVTAPSYDFVATLTGMRDGFCNVAHFGLAAGADKWRLGFRSVIDVNDLAG</sequence>
<reference evidence="1 2" key="1">
    <citation type="submission" date="2018-07" db="EMBL/GenBank/DDBJ databases">
        <title>Genomic and Epidemiologic Investigation of an Indolent Hospital Outbreak.</title>
        <authorList>
            <person name="Johnson R.C."/>
            <person name="Deming C."/>
            <person name="Conlan S."/>
            <person name="Zellmer C.J."/>
            <person name="Michelin A.V."/>
            <person name="Lee-Lin S."/>
            <person name="Thomas P.J."/>
            <person name="Park M."/>
            <person name="Weingarten R.A."/>
            <person name="Less J."/>
            <person name="Dekker J.P."/>
            <person name="Frank K.M."/>
            <person name="Musser K.A."/>
            <person name="Mcquiston J.R."/>
            <person name="Henderson D.K."/>
            <person name="Lau A.F."/>
            <person name="Palmore T.N."/>
            <person name="Segre J.A."/>
        </authorList>
    </citation>
    <scope>NUCLEOTIDE SEQUENCE [LARGE SCALE GENOMIC DNA]</scope>
    <source>
        <strain evidence="1 2">SK-NIH.Env6_1116</strain>
    </source>
</reference>
<proteinExistence type="predicted"/>
<name>A0A430BS19_SPHYA</name>
<evidence type="ECO:0000313" key="2">
    <source>
        <dbReference type="Proteomes" id="UP000287401"/>
    </source>
</evidence>
<gene>
    <name evidence="1" type="ORF">DAH51_16145</name>
</gene>
<dbReference type="AlphaFoldDB" id="A0A430BS19"/>
<evidence type="ECO:0000313" key="1">
    <source>
        <dbReference type="EMBL" id="RSU55467.1"/>
    </source>
</evidence>